<evidence type="ECO:0000256" key="1">
    <source>
        <dbReference type="PROSITE-ProRule" id="PRU00339"/>
    </source>
</evidence>
<feature type="non-terminal residue" evidence="2">
    <location>
        <position position="1"/>
    </location>
</feature>
<evidence type="ECO:0000313" key="3">
    <source>
        <dbReference type="Proteomes" id="UP000321926"/>
    </source>
</evidence>
<dbReference type="EMBL" id="VRTY01000096">
    <property type="protein sequence ID" value="TXK33230.1"/>
    <property type="molecule type" value="Genomic_DNA"/>
</dbReference>
<feature type="repeat" description="TPR" evidence="1">
    <location>
        <begin position="19"/>
        <end position="52"/>
    </location>
</feature>
<gene>
    <name evidence="2" type="ORF">FVR03_19485</name>
</gene>
<dbReference type="PROSITE" id="PS50005">
    <property type="entry name" value="TPR"/>
    <property type="match status" value="1"/>
</dbReference>
<proteinExistence type="predicted"/>
<dbReference type="InterPro" id="IPR019734">
    <property type="entry name" value="TPR_rpt"/>
</dbReference>
<comment type="caution">
    <text evidence="2">The sequence shown here is derived from an EMBL/GenBank/DDBJ whole genome shotgun (WGS) entry which is preliminary data.</text>
</comment>
<keyword evidence="3" id="KW-1185">Reference proteome</keyword>
<keyword evidence="1" id="KW-0802">TPR repeat</keyword>
<dbReference type="InterPro" id="IPR011990">
    <property type="entry name" value="TPR-like_helical_dom_sf"/>
</dbReference>
<sequence length="149" mass="17119">TDSAAQLFGQAWLLDSTNNEVFWGYGLVYGQQKEFDKALFVLYKALDRDQENARLLTDVATSHLGRFYEQNDPEDLLQSKKLLERAVLLSPDFAGASYKLAINSYYLQEYGKAWEYLHKSLLQDKEIVTENFVAALLQKQPDPQGVYQQ</sequence>
<dbReference type="SUPFAM" id="SSF48452">
    <property type="entry name" value="TPR-like"/>
    <property type="match status" value="1"/>
</dbReference>
<evidence type="ECO:0000313" key="2">
    <source>
        <dbReference type="EMBL" id="TXK33230.1"/>
    </source>
</evidence>
<name>A0A5C8J5U3_9BACT</name>
<accession>A0A5C8J5U3</accession>
<reference evidence="2 3" key="1">
    <citation type="submission" date="2019-08" db="EMBL/GenBank/DDBJ databases">
        <authorList>
            <person name="Shi S."/>
        </authorList>
    </citation>
    <scope>NUCLEOTIDE SEQUENCE [LARGE SCALE GENOMIC DNA]</scope>
    <source>
        <strain evidence="2 3">GY10130</strain>
    </source>
</reference>
<dbReference type="AlphaFoldDB" id="A0A5C8J5U3"/>
<dbReference type="Proteomes" id="UP000321926">
    <property type="component" value="Unassembled WGS sequence"/>
</dbReference>
<dbReference type="OrthoDB" id="7058419at2"/>
<organism evidence="2 3">
    <name type="scientific">Pontibacter qinzhouensis</name>
    <dbReference type="NCBI Taxonomy" id="2603253"/>
    <lineage>
        <taxon>Bacteria</taxon>
        <taxon>Pseudomonadati</taxon>
        <taxon>Bacteroidota</taxon>
        <taxon>Cytophagia</taxon>
        <taxon>Cytophagales</taxon>
        <taxon>Hymenobacteraceae</taxon>
        <taxon>Pontibacter</taxon>
    </lineage>
</organism>
<dbReference type="Gene3D" id="1.25.40.10">
    <property type="entry name" value="Tetratricopeptide repeat domain"/>
    <property type="match status" value="1"/>
</dbReference>
<protein>
    <submittedName>
        <fullName evidence="2">Tetratricopeptide repeat protein</fullName>
    </submittedName>
</protein>